<dbReference type="SUPFAM" id="SSF52540">
    <property type="entry name" value="P-loop containing nucleoside triphosphate hydrolases"/>
    <property type="match status" value="1"/>
</dbReference>
<accession>A0A914EGD3</accession>
<dbReference type="WBParaSite" id="ACRNAN_scaffold758.g10798.t1">
    <property type="protein sequence ID" value="ACRNAN_scaffold758.g10798.t1"/>
    <property type="gene ID" value="ACRNAN_scaffold758.g10798"/>
</dbReference>
<reference evidence="2" key="1">
    <citation type="submission" date="2022-11" db="UniProtKB">
        <authorList>
            <consortium name="WormBaseParasite"/>
        </authorList>
    </citation>
    <scope>IDENTIFICATION</scope>
</reference>
<organism evidence="1 2">
    <name type="scientific">Acrobeloides nanus</name>
    <dbReference type="NCBI Taxonomy" id="290746"/>
    <lineage>
        <taxon>Eukaryota</taxon>
        <taxon>Metazoa</taxon>
        <taxon>Ecdysozoa</taxon>
        <taxon>Nematoda</taxon>
        <taxon>Chromadorea</taxon>
        <taxon>Rhabditida</taxon>
        <taxon>Tylenchina</taxon>
        <taxon>Cephalobomorpha</taxon>
        <taxon>Cephaloboidea</taxon>
        <taxon>Cephalobidae</taxon>
        <taxon>Acrobeloides</taxon>
    </lineage>
</organism>
<evidence type="ECO:0000313" key="1">
    <source>
        <dbReference type="Proteomes" id="UP000887540"/>
    </source>
</evidence>
<protein>
    <submittedName>
        <fullName evidence="2">AAA+ ATPase domain-containing protein</fullName>
    </submittedName>
</protein>
<sequence length="199" mass="22866">MNEHKFHYPFTAIVAGATGCGKSEWAIQLIENKEAVIDNPPTEVLYAYGEMSSAVRKLIDKDGIRIREGIPTREELKSLKRPTLLVLDDLMLNFTERKDNFLNELFTRGSHHWDLSVLLVTQDAFAPELRVARKNCHYLILMRAPQMQLAVRQLGQQLFPGQVREFMEAYKSATTGRFSYLVINNHPQTLIDSKFRLTT</sequence>
<dbReference type="AlphaFoldDB" id="A0A914EGD3"/>
<dbReference type="PROSITE" id="PS51257">
    <property type="entry name" value="PROKAR_LIPOPROTEIN"/>
    <property type="match status" value="1"/>
</dbReference>
<name>A0A914EGD3_9BILA</name>
<dbReference type="Proteomes" id="UP000887540">
    <property type="component" value="Unplaced"/>
</dbReference>
<keyword evidence="1" id="KW-1185">Reference proteome</keyword>
<evidence type="ECO:0000313" key="2">
    <source>
        <dbReference type="WBParaSite" id="ACRNAN_scaffold758.g10798.t1"/>
    </source>
</evidence>
<dbReference type="InterPro" id="IPR027417">
    <property type="entry name" value="P-loop_NTPase"/>
</dbReference>
<dbReference type="Gene3D" id="3.40.50.300">
    <property type="entry name" value="P-loop containing nucleotide triphosphate hydrolases"/>
    <property type="match status" value="1"/>
</dbReference>
<proteinExistence type="predicted"/>